<protein>
    <submittedName>
        <fullName evidence="2">Uncharacterized protein</fullName>
    </submittedName>
</protein>
<sequence length="59" mass="6911">MAGAVMLWLDPDIMVPFQMWMFTIVWAMNVVGWVALYVLHRVRSRDRQQISSSSEEPDL</sequence>
<dbReference type="EMBL" id="JAYMRS010000004">
    <property type="protein sequence ID" value="MFB8768698.1"/>
    <property type="molecule type" value="Genomic_DNA"/>
</dbReference>
<dbReference type="RefSeq" id="WP_326337869.1">
    <property type="nucleotide sequence ID" value="NZ_JAYMRS010000004.1"/>
</dbReference>
<keyword evidence="1" id="KW-1133">Transmembrane helix</keyword>
<organism evidence="2 3">
    <name type="scientific">Nocardiopsis alba</name>
    <dbReference type="NCBI Taxonomy" id="53437"/>
    <lineage>
        <taxon>Bacteria</taxon>
        <taxon>Bacillati</taxon>
        <taxon>Actinomycetota</taxon>
        <taxon>Actinomycetes</taxon>
        <taxon>Streptosporangiales</taxon>
        <taxon>Nocardiopsidaceae</taxon>
        <taxon>Nocardiopsis</taxon>
    </lineage>
</organism>
<proteinExistence type="predicted"/>
<evidence type="ECO:0000313" key="3">
    <source>
        <dbReference type="Proteomes" id="UP001585053"/>
    </source>
</evidence>
<accession>A0ABV5DVT6</accession>
<gene>
    <name evidence="2" type="ORF">VSQ78_13390</name>
</gene>
<feature type="transmembrane region" description="Helical" evidence="1">
    <location>
        <begin position="20"/>
        <end position="39"/>
    </location>
</feature>
<keyword evidence="1" id="KW-0812">Transmembrane</keyword>
<evidence type="ECO:0000313" key="2">
    <source>
        <dbReference type="EMBL" id="MFB8768698.1"/>
    </source>
</evidence>
<comment type="caution">
    <text evidence="2">The sequence shown here is derived from an EMBL/GenBank/DDBJ whole genome shotgun (WGS) entry which is preliminary data.</text>
</comment>
<dbReference type="Proteomes" id="UP001585053">
    <property type="component" value="Unassembled WGS sequence"/>
</dbReference>
<keyword evidence="3" id="KW-1185">Reference proteome</keyword>
<evidence type="ECO:0000256" key="1">
    <source>
        <dbReference type="SAM" id="Phobius"/>
    </source>
</evidence>
<reference evidence="2 3" key="1">
    <citation type="submission" date="2024-01" db="EMBL/GenBank/DDBJ databases">
        <title>Genome mining of biosynthetic gene clusters to explore secondary metabolites of Streptomyces sp.</title>
        <authorList>
            <person name="Baig A."/>
            <person name="Ajitkumar Shintre N."/>
            <person name="Kumar H."/>
            <person name="Anbarasu A."/>
            <person name="Ramaiah S."/>
        </authorList>
    </citation>
    <scope>NUCLEOTIDE SEQUENCE [LARGE SCALE GENOMIC DNA]</scope>
    <source>
        <strain evidence="2 3">A01</strain>
    </source>
</reference>
<keyword evidence="1" id="KW-0472">Membrane</keyword>
<name>A0ABV5DVT6_9ACTN</name>